<evidence type="ECO:0000313" key="2">
    <source>
        <dbReference type="Proteomes" id="UP000408482"/>
    </source>
</evidence>
<dbReference type="InterPro" id="IPR006699">
    <property type="entry name" value="GlpP"/>
</dbReference>
<dbReference type="PANTHER" id="PTHR35787">
    <property type="entry name" value="GLYCEROL UPTAKE OPERON ANTITERMINATOR REGULATORY PROTEIN"/>
    <property type="match status" value="1"/>
</dbReference>
<name>A0A564W5H4_9FIRM</name>
<dbReference type="PIRSF" id="PIRSF016897">
    <property type="entry name" value="GlpP"/>
    <property type="match status" value="1"/>
</dbReference>
<dbReference type="EMBL" id="CABHNW010000086">
    <property type="protein sequence ID" value="VUX39242.1"/>
    <property type="molecule type" value="Genomic_DNA"/>
</dbReference>
<dbReference type="Proteomes" id="UP000408482">
    <property type="component" value="Unassembled WGS sequence"/>
</dbReference>
<gene>
    <name evidence="1" type="ORF">RSSSTS7063_03529</name>
</gene>
<proteinExistence type="predicted"/>
<dbReference type="PANTHER" id="PTHR35787:SF1">
    <property type="entry name" value="GLYCEROL UPTAKE OPERON ANTITERMINATOR REGULATORY PROTEIN"/>
    <property type="match status" value="1"/>
</dbReference>
<reference evidence="1 2" key="1">
    <citation type="submission" date="2019-07" db="EMBL/GenBank/DDBJ databases">
        <authorList>
            <person name="Hibberd C M."/>
            <person name="Gehrig L. J."/>
            <person name="Chang H.-W."/>
            <person name="Venkatesh S."/>
        </authorList>
    </citation>
    <scope>NUCLEOTIDE SEQUENCE [LARGE SCALE GENOMIC DNA]</scope>
    <source>
        <strain evidence="1">Blautia_luti_SSTS_Bg7063</strain>
    </source>
</reference>
<keyword evidence="2" id="KW-1185">Reference proteome</keyword>
<accession>A0A564W5H4</accession>
<organism evidence="1 2">
    <name type="scientific">Blautia luti</name>
    <dbReference type="NCBI Taxonomy" id="89014"/>
    <lineage>
        <taxon>Bacteria</taxon>
        <taxon>Bacillati</taxon>
        <taxon>Bacillota</taxon>
        <taxon>Clostridia</taxon>
        <taxon>Lachnospirales</taxon>
        <taxon>Lachnospiraceae</taxon>
        <taxon>Blautia</taxon>
    </lineage>
</organism>
<sequence>MILCEHCGGREKMNKEFLDAIEANPIIAAVKDEQGLQNCLGREELTVIFILYGDIRSIGGIVERIHQAGKIAMSHIDLITGLSSKEVSVDYICKNIHADGIISTKASMINRAKKLGMYTVLRFFLIDSMAIKNIENLGNQHEQLPDVVEVLPGLMPKILKQICKTSKVPVIAGGLISDKEDVMGALGAGAAAVSTTNQKVWEL</sequence>
<dbReference type="SUPFAM" id="SSF110391">
    <property type="entry name" value="GlpP-like"/>
    <property type="match status" value="1"/>
</dbReference>
<dbReference type="Pfam" id="PF04309">
    <property type="entry name" value="G3P_antiterm"/>
    <property type="match status" value="1"/>
</dbReference>
<dbReference type="AlphaFoldDB" id="A0A564W5H4"/>
<dbReference type="GO" id="GO:0006355">
    <property type="term" value="P:regulation of DNA-templated transcription"/>
    <property type="evidence" value="ECO:0007669"/>
    <property type="project" value="InterPro"/>
</dbReference>
<protein>
    <submittedName>
        <fullName evidence="1">Glycerol-3-phosphate responsive antiterminator</fullName>
    </submittedName>
</protein>
<dbReference type="Gene3D" id="3.20.20.70">
    <property type="entry name" value="Aldolase class I"/>
    <property type="match status" value="1"/>
</dbReference>
<dbReference type="GO" id="GO:0006071">
    <property type="term" value="P:glycerol metabolic process"/>
    <property type="evidence" value="ECO:0007669"/>
    <property type="project" value="InterPro"/>
</dbReference>
<dbReference type="InterPro" id="IPR013785">
    <property type="entry name" value="Aldolase_TIM"/>
</dbReference>
<evidence type="ECO:0000313" key="1">
    <source>
        <dbReference type="EMBL" id="VUX39242.1"/>
    </source>
</evidence>